<gene>
    <name evidence="6" type="ORF">PN838_20745</name>
</gene>
<dbReference type="Gene3D" id="1.20.1250.20">
    <property type="entry name" value="MFS general substrate transporter like domains"/>
    <property type="match status" value="1"/>
</dbReference>
<evidence type="ECO:0000313" key="7">
    <source>
        <dbReference type="Proteomes" id="UP001528411"/>
    </source>
</evidence>
<keyword evidence="1 4" id="KW-0812">Transmembrane</keyword>
<proteinExistence type="predicted"/>
<feature type="transmembrane region" description="Helical" evidence="4">
    <location>
        <begin position="50"/>
        <end position="69"/>
    </location>
</feature>
<evidence type="ECO:0000256" key="1">
    <source>
        <dbReference type="ARBA" id="ARBA00022692"/>
    </source>
</evidence>
<evidence type="ECO:0000256" key="4">
    <source>
        <dbReference type="SAM" id="Phobius"/>
    </source>
</evidence>
<accession>A0ABT5FHP9</accession>
<feature type="transmembrane region" description="Helical" evidence="4">
    <location>
        <begin position="7"/>
        <end position="30"/>
    </location>
</feature>
<dbReference type="InterPro" id="IPR020846">
    <property type="entry name" value="MFS_dom"/>
</dbReference>
<evidence type="ECO:0000259" key="5">
    <source>
        <dbReference type="PROSITE" id="PS50850"/>
    </source>
</evidence>
<dbReference type="EMBL" id="JAQOMS010000002">
    <property type="protein sequence ID" value="MDC2890727.1"/>
    <property type="molecule type" value="Genomic_DNA"/>
</dbReference>
<keyword evidence="7" id="KW-1185">Reference proteome</keyword>
<reference evidence="6 7" key="1">
    <citation type="submission" date="2023-01" db="EMBL/GenBank/DDBJ databases">
        <title>Psychrosphaera sp. nov., isolated from marine algae.</title>
        <authorList>
            <person name="Bayburt H."/>
            <person name="Choi B.J."/>
            <person name="Kim J.M."/>
            <person name="Choi D.G."/>
            <person name="Jeon C.O."/>
        </authorList>
    </citation>
    <scope>NUCLEOTIDE SEQUENCE [LARGE SCALE GENOMIC DNA]</scope>
    <source>
        <strain evidence="6 7">G1-22</strain>
    </source>
</reference>
<evidence type="ECO:0000313" key="6">
    <source>
        <dbReference type="EMBL" id="MDC2890727.1"/>
    </source>
</evidence>
<dbReference type="SUPFAM" id="SSF103473">
    <property type="entry name" value="MFS general substrate transporter"/>
    <property type="match status" value="1"/>
</dbReference>
<keyword evidence="2 4" id="KW-1133">Transmembrane helix</keyword>
<organism evidence="6 7">
    <name type="scientific">Psychrosphaera algicola</name>
    <dbReference type="NCBI Taxonomy" id="3023714"/>
    <lineage>
        <taxon>Bacteria</taxon>
        <taxon>Pseudomonadati</taxon>
        <taxon>Pseudomonadota</taxon>
        <taxon>Gammaproteobacteria</taxon>
        <taxon>Alteromonadales</taxon>
        <taxon>Pseudoalteromonadaceae</taxon>
        <taxon>Psychrosphaera</taxon>
    </lineage>
</organism>
<comment type="caution">
    <text evidence="6">The sequence shown here is derived from an EMBL/GenBank/DDBJ whole genome shotgun (WGS) entry which is preliminary data.</text>
</comment>
<dbReference type="InterPro" id="IPR036259">
    <property type="entry name" value="MFS_trans_sf"/>
</dbReference>
<dbReference type="Proteomes" id="UP001528411">
    <property type="component" value="Unassembled WGS sequence"/>
</dbReference>
<evidence type="ECO:0000256" key="2">
    <source>
        <dbReference type="ARBA" id="ARBA00022989"/>
    </source>
</evidence>
<dbReference type="RefSeq" id="WP_272181835.1">
    <property type="nucleotide sequence ID" value="NZ_JAQOMS010000002.1"/>
</dbReference>
<evidence type="ECO:0000256" key="3">
    <source>
        <dbReference type="ARBA" id="ARBA00023136"/>
    </source>
</evidence>
<keyword evidence="3 4" id="KW-0472">Membrane</keyword>
<dbReference type="PROSITE" id="PS50850">
    <property type="entry name" value="MFS"/>
    <property type="match status" value="1"/>
</dbReference>
<name>A0ABT5FHP9_9GAMM</name>
<protein>
    <recommendedName>
        <fullName evidence="5">Major facilitator superfamily (MFS) profile domain-containing protein</fullName>
    </recommendedName>
</protein>
<sequence>MDKFVKAAFIYASIVTIGGFVFGLDAAVISGTLRYVAAEFMLDDMQLGNVVSAPALGVLLALVITGAVCESIGRKKRLF</sequence>
<feature type="domain" description="Major facilitator superfamily (MFS) profile" evidence="5">
    <location>
        <begin position="11"/>
        <end position="79"/>
    </location>
</feature>